<name>A0AAW0GYC9_9APHY</name>
<sequence length="348" mass="39058">MDWLREYIPDKRDRRKQISTPRTPSSSEIEDLHDTIIAVGIFIRTGVVDALISEDLEEALLTSCVHAQNISIMPSGYDIVTAQDDNVQEADIDSRNLGNDEIYETASELFEKPRKRVIRYLETLTAWYDASVALTRHKPFSKPLVVYKFTVPHSNLSVSVDEITSFKNNYLDSLSKQDLSEDDQIGVQQFLDKIRITPNETKKATIHAEASLMALGCDLQRRSYNNEACNRDAIQQVFSAETVPIGASKKCCWCCAQLGAILEVKSTRGGPKYSLPGTHATIFPWVAPVGLSTDVLLNMRDKLQNIFDRTARYSDNIPSSNRSSLESVLSELHLHDDVAVSRRGGRLH</sequence>
<protein>
    <submittedName>
        <fullName evidence="1">Uncharacterized protein</fullName>
    </submittedName>
</protein>
<evidence type="ECO:0000313" key="1">
    <source>
        <dbReference type="EMBL" id="KAK7696033.1"/>
    </source>
</evidence>
<accession>A0AAW0GYC9</accession>
<organism evidence="1 2">
    <name type="scientific">Cerrena zonata</name>
    <dbReference type="NCBI Taxonomy" id="2478898"/>
    <lineage>
        <taxon>Eukaryota</taxon>
        <taxon>Fungi</taxon>
        <taxon>Dikarya</taxon>
        <taxon>Basidiomycota</taxon>
        <taxon>Agaricomycotina</taxon>
        <taxon>Agaricomycetes</taxon>
        <taxon>Polyporales</taxon>
        <taxon>Cerrenaceae</taxon>
        <taxon>Cerrena</taxon>
    </lineage>
</organism>
<dbReference type="Proteomes" id="UP001385951">
    <property type="component" value="Unassembled WGS sequence"/>
</dbReference>
<evidence type="ECO:0000313" key="2">
    <source>
        <dbReference type="Proteomes" id="UP001385951"/>
    </source>
</evidence>
<gene>
    <name evidence="1" type="ORF">QCA50_000674</name>
</gene>
<proteinExistence type="predicted"/>
<dbReference type="AlphaFoldDB" id="A0AAW0GYC9"/>
<dbReference type="EMBL" id="JASBNA010000001">
    <property type="protein sequence ID" value="KAK7696033.1"/>
    <property type="molecule type" value="Genomic_DNA"/>
</dbReference>
<comment type="caution">
    <text evidence="1">The sequence shown here is derived from an EMBL/GenBank/DDBJ whole genome shotgun (WGS) entry which is preliminary data.</text>
</comment>
<reference evidence="1 2" key="1">
    <citation type="submission" date="2022-09" db="EMBL/GenBank/DDBJ databases">
        <authorList>
            <person name="Palmer J.M."/>
        </authorList>
    </citation>
    <scope>NUCLEOTIDE SEQUENCE [LARGE SCALE GENOMIC DNA]</scope>
    <source>
        <strain evidence="1 2">DSM 7382</strain>
    </source>
</reference>
<keyword evidence="2" id="KW-1185">Reference proteome</keyword>